<comment type="caution">
    <text evidence="2">The sequence shown here is derived from an EMBL/GenBank/DDBJ whole genome shotgun (WGS) entry which is preliminary data.</text>
</comment>
<accession>A0A1G4IJ37</accession>
<gene>
    <name evidence="2" type="ORF">TEOVI_000392000</name>
</gene>
<reference evidence="2" key="1">
    <citation type="submission" date="2016-09" db="EMBL/GenBank/DDBJ databases">
        <authorList>
            <person name="Hebert L."/>
            <person name="Moumen B."/>
        </authorList>
    </citation>
    <scope>NUCLEOTIDE SEQUENCE [LARGE SCALE GENOMIC DNA]</scope>
    <source>
        <strain evidence="2">OVI</strain>
    </source>
</reference>
<dbReference type="EMBL" id="CZPT02001851">
    <property type="protein sequence ID" value="SCU72344.1"/>
    <property type="molecule type" value="Genomic_DNA"/>
</dbReference>
<dbReference type="SUPFAM" id="SSF51206">
    <property type="entry name" value="cAMP-binding domain-like"/>
    <property type="match status" value="3"/>
</dbReference>
<proteinExistence type="predicted"/>
<evidence type="ECO:0000259" key="1">
    <source>
        <dbReference type="PROSITE" id="PS50042"/>
    </source>
</evidence>
<dbReference type="InterPro" id="IPR014710">
    <property type="entry name" value="RmlC-like_jellyroll"/>
</dbReference>
<feature type="domain" description="Cyclic nucleotide-binding" evidence="1">
    <location>
        <begin position="367"/>
        <end position="491"/>
    </location>
</feature>
<dbReference type="InterPro" id="IPR018490">
    <property type="entry name" value="cNMP-bd_dom_sf"/>
</dbReference>
<name>A0A1G4IJ37_TRYEQ</name>
<dbReference type="Proteomes" id="UP000195570">
    <property type="component" value="Unassembled WGS sequence"/>
</dbReference>
<keyword evidence="3" id="KW-1185">Reference proteome</keyword>
<evidence type="ECO:0000313" key="3">
    <source>
        <dbReference type="Proteomes" id="UP000195570"/>
    </source>
</evidence>
<evidence type="ECO:0000313" key="2">
    <source>
        <dbReference type="EMBL" id="SCU72344.1"/>
    </source>
</evidence>
<protein>
    <recommendedName>
        <fullName evidence="1">Cyclic nucleotide-binding domain-containing protein</fullName>
    </recommendedName>
</protein>
<dbReference type="AlphaFoldDB" id="A0A1G4IJ37"/>
<dbReference type="InterPro" id="IPR000595">
    <property type="entry name" value="cNMP-bd_dom"/>
</dbReference>
<dbReference type="VEuPathDB" id="TriTrypDB:TEOVI_000392000"/>
<dbReference type="Gene3D" id="2.60.120.10">
    <property type="entry name" value="Jelly Rolls"/>
    <property type="match status" value="2"/>
</dbReference>
<dbReference type="PROSITE" id="PS50042">
    <property type="entry name" value="CNMP_BINDING_3"/>
    <property type="match status" value="1"/>
</dbReference>
<dbReference type="RefSeq" id="XP_067082853.1">
    <property type="nucleotide sequence ID" value="XM_067226752.1"/>
</dbReference>
<organism evidence="2 3">
    <name type="scientific">Trypanosoma equiperdum</name>
    <dbReference type="NCBI Taxonomy" id="5694"/>
    <lineage>
        <taxon>Eukaryota</taxon>
        <taxon>Discoba</taxon>
        <taxon>Euglenozoa</taxon>
        <taxon>Kinetoplastea</taxon>
        <taxon>Metakinetoplastina</taxon>
        <taxon>Trypanosomatida</taxon>
        <taxon>Trypanosomatidae</taxon>
        <taxon>Trypanosoma</taxon>
    </lineage>
</organism>
<sequence length="734" mass="81029">MRLGIQQNESEVKTPIPMIEDRLRYKLRQARRRLFRRNVRATDVHLDIERLRLSNLFSRWPTAALVEICNKMVLEAYQKGEVLAYGEEPRAISSLFWIVSGRISEVPPKHELRGAGTYGAPLVACGTARSSSKGYVREQCGNGAENSFVFFRTGKFVPADYLFLDSNYRRTVRCESSVLAFRVPFREIMFIQREFGAPLEATVSAAKENEQERMLEGNEKPTIQRVLSANAVLASLESATLNVIWMALSPVVVCAGEYLCDDIFNSETVYILQSGCVKIARNILSSPKYVTNCGNSIGLHGFTPTELASSLQEKHPAVAVKVSLLWSIPLKILLQIVSVSEWKACMKTAYQLMRRTISSEVLKRISAFSEFDDSTLDQLAKYLGLRAVCRKERILVGGKVPSEGIIIVSGACSFTSCESDDRPLAGDKGVKTVTQGHSVGFEECITGNKLRHGLCAAVNSVVLCLERNLILEALQDKDKFLKRCTSRVVQRTPCSSCDQSGTPLSRRAARDPLLYRGEVSSSEVNWSVSQSKVAELDSCTSDIDVDQVVQQNTKILSTLFVRLSDLNPSTRGHEVSHSEYDLASHLVFRNPRYGEQKGNYRAKSCFTVDEKGCVKFSSDGAVQKETKPSAQATSGVKKVAAKGCTPAEVTLAIYEAVRNGPPRHVKQSPSTVALRCPPPSGLAAVVGQCPASHRVLALRREMNILGDKVDNVSVLPINCVLPMTKLRPTVHRAM</sequence>
<dbReference type="GeneID" id="92377860"/>